<reference evidence="6 8" key="1">
    <citation type="submission" date="2015-02" db="EMBL/GenBank/DDBJ databases">
        <title>Pseudomonas helleri sp. nov. and Pseudomonas weihenstephanensis sp. nov., isolated from raw cows milk.</title>
        <authorList>
            <person name="von Neubeck M."/>
            <person name="Huptas C."/>
            <person name="Wenning M."/>
            <person name="Scherer S."/>
        </authorList>
    </citation>
    <scope>NUCLEOTIDE SEQUENCE [LARGE SCALE GENOMIC DNA]</scope>
    <source>
        <strain evidence="6 8">DSM 21104</strain>
    </source>
</reference>
<dbReference type="Gene3D" id="3.55.50.10">
    <property type="entry name" value="Baseplate protein-like domains"/>
    <property type="match status" value="1"/>
</dbReference>
<dbReference type="EMBL" id="FNRS01000001">
    <property type="protein sequence ID" value="SEB71982.1"/>
    <property type="molecule type" value="Genomic_DNA"/>
</dbReference>
<comment type="subcellular location">
    <subcellularLocation>
        <location evidence="1">Secreted</location>
    </subcellularLocation>
</comment>
<dbReference type="InterPro" id="IPR050708">
    <property type="entry name" value="T6SS_VgrG/RHS"/>
</dbReference>
<evidence type="ECO:0000313" key="9">
    <source>
        <dbReference type="Proteomes" id="UP000183155"/>
    </source>
</evidence>
<dbReference type="OrthoDB" id="9762420at2"/>
<evidence type="ECO:0000259" key="5">
    <source>
        <dbReference type="Pfam" id="PF22178"/>
    </source>
</evidence>
<sequence length="676" mass="74504">MPTVSQASRFSLVVNACPHALHVLAFSGDEALSTLFSFDVEVVCERPDLDLEALLHTSAFLAFDNLGHGIHGQIYRIAQSSPGTRLSHYQLTLVPQLAYLQHRTNQRIFQNLSVQHIIETILEEHGILGTVYGFTLQSAYKPREYCVQYGESDLHFIQRLCFEEGIDYYFKHSSDGHYLQFADGQAAFSQAEGVTPFVQGNGMVAGQAAVHSFELQLQTRTNSIARRDYDFRKASRTLQAVSRTDLKPPALEHYIYPGRFTENEDGVRLSQIALEQHQSDCRQASGSSDQPSLSCGHFLTLGEHPYSAWNAPWLLTRIHHEGKQPQALQEQAASLFIEHALAFSQGYRNQFFAIPETVPYRSPRVFAKPQIHGSQTARVTGPAGQEVHSDQFGRVKVRFHWDRSGIDDDTSSCWLRVASSWAGDNYGALTIPRIGMEVLVSYLEGDIDQPVISGCLVSSITPSPLKLPVEKNQSVFRSRSTPGGSGYNELRIEDRKGQELIYLHAQRDLQQHVKNDSRLQIDGEQHATISGDSVLVLDAQEQHTVNGDRKVQLNASDYLEVASSTHTRVGQVLAIDAGQQVHFKAGATMVVDGGPLMTLMAGGQHLLLTPAGVYSSTPILPGGVAVPGVPAEPGVPGQLEGMTSVALTDQMHAFERSACEVEPVCLVCEQLKEVQP</sequence>
<dbReference type="Gene3D" id="4.10.220.110">
    <property type="match status" value="1"/>
</dbReference>
<dbReference type="InterPro" id="IPR054030">
    <property type="entry name" value="Gp5_Vgr_C"/>
</dbReference>
<name>A0A0J6GPS6_PSETA</name>
<evidence type="ECO:0000313" key="7">
    <source>
        <dbReference type="EMBL" id="SEB71982.1"/>
    </source>
</evidence>
<dbReference type="Proteomes" id="UP000183155">
    <property type="component" value="Unassembled WGS sequence"/>
</dbReference>
<dbReference type="NCBIfam" id="TIGR03361">
    <property type="entry name" value="VI_Rhs_Vgr"/>
    <property type="match status" value="1"/>
</dbReference>
<organism evidence="6 8">
    <name type="scientific">Pseudomonas taetrolens</name>
    <dbReference type="NCBI Taxonomy" id="47884"/>
    <lineage>
        <taxon>Bacteria</taxon>
        <taxon>Pseudomonadati</taxon>
        <taxon>Pseudomonadota</taxon>
        <taxon>Gammaproteobacteria</taxon>
        <taxon>Pseudomonadales</taxon>
        <taxon>Pseudomonadaceae</taxon>
        <taxon>Pseudomonas</taxon>
    </lineage>
</organism>
<evidence type="ECO:0000313" key="6">
    <source>
        <dbReference type="EMBL" id="KMM86686.1"/>
    </source>
</evidence>
<dbReference type="GO" id="GO:0005576">
    <property type="term" value="C:extracellular region"/>
    <property type="evidence" value="ECO:0007669"/>
    <property type="project" value="UniProtKB-SubCell"/>
</dbReference>
<dbReference type="Pfam" id="PF05954">
    <property type="entry name" value="Phage_GPD"/>
    <property type="match status" value="1"/>
</dbReference>
<accession>A0A0J6GPS6</accession>
<keyword evidence="9" id="KW-1185">Reference proteome</keyword>
<dbReference type="SUPFAM" id="SSF69349">
    <property type="entry name" value="Phage fibre proteins"/>
    <property type="match status" value="1"/>
</dbReference>
<evidence type="ECO:0000256" key="1">
    <source>
        <dbReference type="ARBA" id="ARBA00004613"/>
    </source>
</evidence>
<dbReference type="EMBL" id="JYLA01000001">
    <property type="protein sequence ID" value="KMM86686.1"/>
    <property type="molecule type" value="Genomic_DNA"/>
</dbReference>
<protein>
    <submittedName>
        <fullName evidence="6">Type IV secretion protein Rhs</fullName>
    </submittedName>
    <submittedName>
        <fullName evidence="7">Type VI secretion system secreted protein VgrG</fullName>
    </submittedName>
</protein>
<feature type="domain" description="Gp5/Type VI secretion system Vgr C-terminal trimerisation" evidence="5">
    <location>
        <begin position="474"/>
        <end position="580"/>
    </location>
</feature>
<dbReference type="Pfam" id="PF22178">
    <property type="entry name" value="Gp5_trimer_C"/>
    <property type="match status" value="1"/>
</dbReference>
<dbReference type="NCBIfam" id="TIGR01646">
    <property type="entry name" value="vgr_GE"/>
    <property type="match status" value="1"/>
</dbReference>
<dbReference type="SUPFAM" id="SSF69279">
    <property type="entry name" value="Phage tail proteins"/>
    <property type="match status" value="2"/>
</dbReference>
<dbReference type="PATRIC" id="fig|47884.3.peg.690"/>
<dbReference type="Gene3D" id="2.40.50.230">
    <property type="entry name" value="Gp5 N-terminal domain"/>
    <property type="match status" value="1"/>
</dbReference>
<dbReference type="Gene3D" id="2.30.110.50">
    <property type="match status" value="1"/>
</dbReference>
<dbReference type="InterPro" id="IPR006531">
    <property type="entry name" value="Gp5/Vgr_OB"/>
</dbReference>
<dbReference type="SUPFAM" id="SSF69255">
    <property type="entry name" value="gp5 N-terminal domain-like"/>
    <property type="match status" value="1"/>
</dbReference>
<keyword evidence="3" id="KW-0964">Secreted</keyword>
<evidence type="ECO:0000256" key="2">
    <source>
        <dbReference type="ARBA" id="ARBA00005558"/>
    </source>
</evidence>
<reference evidence="7 9" key="2">
    <citation type="submission" date="2016-10" db="EMBL/GenBank/DDBJ databases">
        <authorList>
            <person name="Varghese N."/>
            <person name="Submissions S."/>
        </authorList>
    </citation>
    <scope>NUCLEOTIDE SEQUENCE [LARGE SCALE GENOMIC DNA]</scope>
    <source>
        <strain evidence="7 9">BS3652</strain>
    </source>
</reference>
<comment type="similarity">
    <text evidence="2">Belongs to the VgrG protein family.</text>
</comment>
<dbReference type="InterPro" id="IPR017847">
    <property type="entry name" value="T6SS_RhsGE_Vgr_subset"/>
</dbReference>
<feature type="domain" description="Gp5/Type VI secretion system Vgr protein OB-fold" evidence="4">
    <location>
        <begin position="388"/>
        <end position="456"/>
    </location>
</feature>
<dbReference type="STRING" id="47884.SAMN04490203_1029"/>
<dbReference type="PANTHER" id="PTHR32305:SF15">
    <property type="entry name" value="PROTEIN RHSA-RELATED"/>
    <property type="match status" value="1"/>
</dbReference>
<comment type="caution">
    <text evidence="6">The sequence shown here is derived from an EMBL/GenBank/DDBJ whole genome shotgun (WGS) entry which is preliminary data.</text>
</comment>
<dbReference type="InterPro" id="IPR037026">
    <property type="entry name" value="Vgr_OB-fold_dom_sf"/>
</dbReference>
<dbReference type="RefSeq" id="WP_048378069.1">
    <property type="nucleotide sequence ID" value="NZ_FNRS01000001.1"/>
</dbReference>
<dbReference type="Pfam" id="PF04717">
    <property type="entry name" value="Phage_base_V"/>
    <property type="match status" value="1"/>
</dbReference>
<evidence type="ECO:0000259" key="4">
    <source>
        <dbReference type="Pfam" id="PF04717"/>
    </source>
</evidence>
<gene>
    <name evidence="7" type="ORF">SAMN04490203_1029</name>
    <name evidence="6" type="ORF">TU78_01475</name>
</gene>
<dbReference type="AlphaFoldDB" id="A0A0J6GPS6"/>
<evidence type="ECO:0000313" key="8">
    <source>
        <dbReference type="Proteomes" id="UP000036395"/>
    </source>
</evidence>
<dbReference type="PANTHER" id="PTHR32305">
    <property type="match status" value="1"/>
</dbReference>
<dbReference type="InterPro" id="IPR006533">
    <property type="entry name" value="T6SS_Vgr_RhsGE"/>
</dbReference>
<dbReference type="Proteomes" id="UP000036395">
    <property type="component" value="Unassembled WGS sequence"/>
</dbReference>
<evidence type="ECO:0000256" key="3">
    <source>
        <dbReference type="ARBA" id="ARBA00022525"/>
    </source>
</evidence>
<proteinExistence type="inferred from homology"/>